<dbReference type="Proteomes" id="UP000789366">
    <property type="component" value="Unassembled WGS sequence"/>
</dbReference>
<gene>
    <name evidence="1" type="ORF">SPELUC_LOCUS14004</name>
</gene>
<evidence type="ECO:0000313" key="1">
    <source>
        <dbReference type="EMBL" id="CAG8743965.1"/>
    </source>
</evidence>
<dbReference type="EMBL" id="CAJVPW010039363">
    <property type="protein sequence ID" value="CAG8743965.1"/>
    <property type="molecule type" value="Genomic_DNA"/>
</dbReference>
<protein>
    <submittedName>
        <fullName evidence="1">6182_t:CDS:1</fullName>
    </submittedName>
</protein>
<organism evidence="1 2">
    <name type="scientific">Cetraspora pellucida</name>
    <dbReference type="NCBI Taxonomy" id="1433469"/>
    <lineage>
        <taxon>Eukaryota</taxon>
        <taxon>Fungi</taxon>
        <taxon>Fungi incertae sedis</taxon>
        <taxon>Mucoromycota</taxon>
        <taxon>Glomeromycotina</taxon>
        <taxon>Glomeromycetes</taxon>
        <taxon>Diversisporales</taxon>
        <taxon>Gigasporaceae</taxon>
        <taxon>Cetraspora</taxon>
    </lineage>
</organism>
<proteinExistence type="predicted"/>
<sequence>MANQEKEEKLREKYFHAFYEQIKNFKIVPAGRILHGAGSQNKVTYFNCYVMPYIPDSRKGIARHREEVMEIMSRGGGVGSNGSTLRPKGALVQGVGDNLIKQEIKNKLELVKLPEHEEQMIKFFLANNSDKVAEAKLQEKLINQGQWKARNPDFLAGANISVCLSDRFMAAVKNDED</sequence>
<evidence type="ECO:0000313" key="2">
    <source>
        <dbReference type="Proteomes" id="UP000789366"/>
    </source>
</evidence>
<reference evidence="1" key="1">
    <citation type="submission" date="2021-06" db="EMBL/GenBank/DDBJ databases">
        <authorList>
            <person name="Kallberg Y."/>
            <person name="Tangrot J."/>
            <person name="Rosling A."/>
        </authorList>
    </citation>
    <scope>NUCLEOTIDE SEQUENCE</scope>
    <source>
        <strain evidence="1">28 12/20/2015</strain>
    </source>
</reference>
<accession>A0ACA9QB85</accession>
<name>A0ACA9QB85_9GLOM</name>
<comment type="caution">
    <text evidence="1">The sequence shown here is derived from an EMBL/GenBank/DDBJ whole genome shotgun (WGS) entry which is preliminary data.</text>
</comment>
<keyword evidence="2" id="KW-1185">Reference proteome</keyword>